<dbReference type="InterPro" id="IPR051320">
    <property type="entry name" value="Viral_Replic_Matur_Polypro"/>
</dbReference>
<reference evidence="1" key="2">
    <citation type="submission" date="2021-08" db="EMBL/GenBank/DDBJ databases">
        <authorList>
            <person name="Eriksson T."/>
        </authorList>
    </citation>
    <scope>NUCLEOTIDE SEQUENCE</scope>
    <source>
        <strain evidence="1">Stoneville</strain>
        <tissue evidence="1">Whole head</tissue>
    </source>
</reference>
<keyword evidence="2" id="KW-1185">Reference proteome</keyword>
<evidence type="ECO:0000313" key="2">
    <source>
        <dbReference type="Proteomes" id="UP000719412"/>
    </source>
</evidence>
<organism evidence="1 2">
    <name type="scientific">Tenebrio molitor</name>
    <name type="common">Yellow mealworm beetle</name>
    <dbReference type="NCBI Taxonomy" id="7067"/>
    <lineage>
        <taxon>Eukaryota</taxon>
        <taxon>Metazoa</taxon>
        <taxon>Ecdysozoa</taxon>
        <taxon>Arthropoda</taxon>
        <taxon>Hexapoda</taxon>
        <taxon>Insecta</taxon>
        <taxon>Pterygota</taxon>
        <taxon>Neoptera</taxon>
        <taxon>Endopterygota</taxon>
        <taxon>Coleoptera</taxon>
        <taxon>Polyphaga</taxon>
        <taxon>Cucujiformia</taxon>
        <taxon>Tenebrionidae</taxon>
        <taxon>Tenebrio</taxon>
    </lineage>
</organism>
<dbReference type="Gene3D" id="3.10.10.10">
    <property type="entry name" value="HIV Type 1 Reverse Transcriptase, subunit A, domain 1"/>
    <property type="match status" value="1"/>
</dbReference>
<comment type="caution">
    <text evidence="1">The sequence shown here is derived from an EMBL/GenBank/DDBJ whole genome shotgun (WGS) entry which is preliminary data.</text>
</comment>
<evidence type="ECO:0008006" key="3">
    <source>
        <dbReference type="Google" id="ProtNLM"/>
    </source>
</evidence>
<proteinExistence type="predicted"/>
<dbReference type="EMBL" id="JABDTM020021316">
    <property type="protein sequence ID" value="KAH0816586.1"/>
    <property type="molecule type" value="Genomic_DNA"/>
</dbReference>
<dbReference type="PANTHER" id="PTHR33064">
    <property type="entry name" value="POL PROTEIN"/>
    <property type="match status" value="1"/>
</dbReference>
<dbReference type="SUPFAM" id="SSF56672">
    <property type="entry name" value="DNA/RNA polymerases"/>
    <property type="match status" value="1"/>
</dbReference>
<reference evidence="1" key="1">
    <citation type="journal article" date="2020" name="J Insects Food Feed">
        <title>The yellow mealworm (Tenebrio molitor) genome: a resource for the emerging insects as food and feed industry.</title>
        <authorList>
            <person name="Eriksson T."/>
            <person name="Andere A."/>
            <person name="Kelstrup H."/>
            <person name="Emery V."/>
            <person name="Picard C."/>
        </authorList>
    </citation>
    <scope>NUCLEOTIDE SEQUENCE</scope>
    <source>
        <strain evidence="1">Stoneville</strain>
        <tissue evidence="1">Whole head</tissue>
    </source>
</reference>
<gene>
    <name evidence="1" type="ORF">GEV33_006205</name>
</gene>
<protein>
    <recommendedName>
        <fullName evidence="3">Retrotransposon gag domain-containing protein</fullName>
    </recommendedName>
</protein>
<dbReference type="Proteomes" id="UP000719412">
    <property type="component" value="Unassembled WGS sequence"/>
</dbReference>
<sequence length="514" mass="58740">MYEIYRSDLSKNLLPTTESGAQVDAKEKLSAGLERALESFRPRAKFLTEVHNESLRFEPPIFHFVTSTPAQEIRSWGIVFQGDRKDDLAVFDFIVRLNEKCASLDLSQDALLRHAKLLFKDEALIWYHMIESRVSSWSDICERLKEEFPPIGYSVTAGDNLLKYRQTGGRTFCHITKLDTTRFNIEYRDQHVVAQYSAKPALLLVHGTFSAHTAKGQVTCVPTVATANSIGETDKEDNTMRSRVALRSKVDQNHLRLCTRFWGQPRGHRIHWMAKLKGATFPIAPGRGRALYPRVCIGDHLYRSREHVRHEMILGIDFWASMGIVPNLCHLPWEFADAQDNTSSSQLISYLLTRDDLSAEQRVSPFIQRLSDKKDDEILRLGVIERAQSEWNSPYLMVPKNDGSYRFVIDIRETVWGTRSICRAWISRAREVPLEEASRLWTAFSVAGRGQFKFKRMPFGLHLPAGTFQDLVDRLELHYLGYVVNCQGLNVDPGKVSTVVDMPQPRGYHGCATH</sequence>
<name>A0A8J6HKA6_TENMO</name>
<dbReference type="PANTHER" id="PTHR33064:SF37">
    <property type="entry name" value="RIBONUCLEASE H"/>
    <property type="match status" value="1"/>
</dbReference>
<accession>A0A8J6HKA6</accession>
<dbReference type="InterPro" id="IPR043502">
    <property type="entry name" value="DNA/RNA_pol_sf"/>
</dbReference>
<dbReference type="AlphaFoldDB" id="A0A8J6HKA6"/>
<dbReference type="GO" id="GO:0071897">
    <property type="term" value="P:DNA biosynthetic process"/>
    <property type="evidence" value="ECO:0007669"/>
    <property type="project" value="UniProtKB-ARBA"/>
</dbReference>
<evidence type="ECO:0000313" key="1">
    <source>
        <dbReference type="EMBL" id="KAH0816586.1"/>
    </source>
</evidence>